<comment type="caution">
    <text evidence="7">The sequence shown here is derived from an EMBL/GenBank/DDBJ whole genome shotgun (WGS) entry which is preliminary data.</text>
</comment>
<dbReference type="PROSITE" id="PS50893">
    <property type="entry name" value="ABC_TRANSPORTER_2"/>
    <property type="match status" value="1"/>
</dbReference>
<keyword evidence="2" id="KW-0813">Transport</keyword>
<dbReference type="GO" id="GO:0005524">
    <property type="term" value="F:ATP binding"/>
    <property type="evidence" value="ECO:0007669"/>
    <property type="project" value="UniProtKB-KW"/>
</dbReference>
<protein>
    <submittedName>
        <fullName evidence="7">ATP-binding cassette domain-containing protein</fullName>
    </submittedName>
</protein>
<dbReference type="SUPFAM" id="SSF52540">
    <property type="entry name" value="P-loop containing nucleoside triphosphate hydrolases"/>
    <property type="match status" value="1"/>
</dbReference>
<dbReference type="Pfam" id="PF00005">
    <property type="entry name" value="ABC_tran"/>
    <property type="match status" value="1"/>
</dbReference>
<evidence type="ECO:0000256" key="5">
    <source>
        <dbReference type="ARBA" id="ARBA00022840"/>
    </source>
</evidence>
<evidence type="ECO:0000256" key="3">
    <source>
        <dbReference type="ARBA" id="ARBA00022458"/>
    </source>
</evidence>
<proteinExistence type="inferred from homology"/>
<name>A0ABW9Z0I3_9HYPH</name>
<dbReference type="EMBL" id="JAAAXJ010000009">
    <property type="protein sequence ID" value="NBJ26025.1"/>
    <property type="molecule type" value="Genomic_DNA"/>
</dbReference>
<comment type="similarity">
    <text evidence="1">Belongs to the ABC transporter superfamily.</text>
</comment>
<evidence type="ECO:0000256" key="4">
    <source>
        <dbReference type="ARBA" id="ARBA00022741"/>
    </source>
</evidence>
<dbReference type="Proteomes" id="UP000818323">
    <property type="component" value="Unassembled WGS sequence"/>
</dbReference>
<dbReference type="SMART" id="SM00382">
    <property type="entry name" value="AAA"/>
    <property type="match status" value="1"/>
</dbReference>
<dbReference type="InterPro" id="IPR003593">
    <property type="entry name" value="AAA+_ATPase"/>
</dbReference>
<keyword evidence="8" id="KW-1185">Reference proteome</keyword>
<reference evidence="7 8" key="1">
    <citation type="submission" date="2020-01" db="EMBL/GenBank/DDBJ databases">
        <title>Microvirga sp. nov., an arsenate reduction bacterium isolated from Tibet hotspring sediments.</title>
        <authorList>
            <person name="Yuan C.-G."/>
        </authorList>
    </citation>
    <scope>NUCLEOTIDE SEQUENCE [LARGE SCALE GENOMIC DNA]</scope>
    <source>
        <strain evidence="7 8">SYSU G3D203</strain>
    </source>
</reference>
<keyword evidence="5 7" id="KW-0067">ATP-binding</keyword>
<evidence type="ECO:0000256" key="2">
    <source>
        <dbReference type="ARBA" id="ARBA00022448"/>
    </source>
</evidence>
<sequence>MSPSFLANQDPPMPQGTPLTGAPAVATLAGIHVSYGQRTVLQGLDLTLRAGEIFALLGRNGTGKSTLMRLLTGQMAASAGEVRVFGADPCRTAEPRRLMSLVPQEIALYPRLTVRENLEVLGGMMGLRRTDISRRVEEAMILARLEDRRDDLVEHLSGGYKRRANIAAALLTRPRLLLLDEPTVGVDVEARLSLHRTLRDLRDHGTAVLLTTHDLDEARALSDRVGILAAGRLAEEGPIGGILQRIYGERREVVLVLSREPDMKKLDALRRLGFEPTPNPLEWSCWVGGPDIFGALQSSLTRSGIDLHEIRLREPGLEHVLSRVEEGLR</sequence>
<organism evidence="7 8">
    <name type="scientific">Microvirga arsenatis</name>
    <dbReference type="NCBI Taxonomy" id="2692265"/>
    <lineage>
        <taxon>Bacteria</taxon>
        <taxon>Pseudomonadati</taxon>
        <taxon>Pseudomonadota</taxon>
        <taxon>Alphaproteobacteria</taxon>
        <taxon>Hyphomicrobiales</taxon>
        <taxon>Methylobacteriaceae</taxon>
        <taxon>Microvirga</taxon>
    </lineage>
</organism>
<evidence type="ECO:0000259" key="6">
    <source>
        <dbReference type="PROSITE" id="PS50893"/>
    </source>
</evidence>
<evidence type="ECO:0000313" key="8">
    <source>
        <dbReference type="Proteomes" id="UP000818323"/>
    </source>
</evidence>
<dbReference type="PANTHER" id="PTHR42711:SF5">
    <property type="entry name" value="ABC TRANSPORTER ATP-BINDING PROTEIN NATA"/>
    <property type="match status" value="1"/>
</dbReference>
<dbReference type="Gene3D" id="3.40.50.300">
    <property type="entry name" value="P-loop containing nucleotide triphosphate hydrolases"/>
    <property type="match status" value="1"/>
</dbReference>
<dbReference type="InterPro" id="IPR027417">
    <property type="entry name" value="P-loop_NTPase"/>
</dbReference>
<dbReference type="RefSeq" id="WP_161723652.1">
    <property type="nucleotide sequence ID" value="NZ_JAAAXI010000010.1"/>
</dbReference>
<dbReference type="CDD" id="cd03230">
    <property type="entry name" value="ABC_DR_subfamily_A"/>
    <property type="match status" value="1"/>
</dbReference>
<gene>
    <name evidence="7" type="ORF">GR303_16850</name>
</gene>
<accession>A0ABW9Z0I3</accession>
<evidence type="ECO:0000313" key="7">
    <source>
        <dbReference type="EMBL" id="NBJ26025.1"/>
    </source>
</evidence>
<dbReference type="InterPro" id="IPR003439">
    <property type="entry name" value="ABC_transporter-like_ATP-bd"/>
</dbReference>
<feature type="domain" description="ABC transporter" evidence="6">
    <location>
        <begin position="26"/>
        <end position="255"/>
    </location>
</feature>
<keyword evidence="3" id="KW-0536">Nodulation</keyword>
<keyword evidence="4" id="KW-0547">Nucleotide-binding</keyword>
<dbReference type="InterPro" id="IPR050763">
    <property type="entry name" value="ABC_transporter_ATP-binding"/>
</dbReference>
<dbReference type="PANTHER" id="PTHR42711">
    <property type="entry name" value="ABC TRANSPORTER ATP-BINDING PROTEIN"/>
    <property type="match status" value="1"/>
</dbReference>
<evidence type="ECO:0000256" key="1">
    <source>
        <dbReference type="ARBA" id="ARBA00005417"/>
    </source>
</evidence>